<dbReference type="EMBL" id="JBJQOH010000002">
    <property type="protein sequence ID" value="KAL3698058.1"/>
    <property type="molecule type" value="Genomic_DNA"/>
</dbReference>
<evidence type="ECO:0000313" key="1">
    <source>
        <dbReference type="EMBL" id="KAL3698058.1"/>
    </source>
</evidence>
<keyword evidence="2" id="KW-1185">Reference proteome</keyword>
<dbReference type="Proteomes" id="UP001633002">
    <property type="component" value="Unassembled WGS sequence"/>
</dbReference>
<proteinExistence type="predicted"/>
<evidence type="ECO:0000313" key="2">
    <source>
        <dbReference type="Proteomes" id="UP001633002"/>
    </source>
</evidence>
<organism evidence="1 2">
    <name type="scientific">Riccia sorocarpa</name>
    <dbReference type="NCBI Taxonomy" id="122646"/>
    <lineage>
        <taxon>Eukaryota</taxon>
        <taxon>Viridiplantae</taxon>
        <taxon>Streptophyta</taxon>
        <taxon>Embryophyta</taxon>
        <taxon>Marchantiophyta</taxon>
        <taxon>Marchantiopsida</taxon>
        <taxon>Marchantiidae</taxon>
        <taxon>Marchantiales</taxon>
        <taxon>Ricciaceae</taxon>
        <taxon>Riccia</taxon>
    </lineage>
</organism>
<accession>A0ABD3I2X4</accession>
<comment type="caution">
    <text evidence="1">The sequence shown here is derived from an EMBL/GenBank/DDBJ whole genome shotgun (WGS) entry which is preliminary data.</text>
</comment>
<sequence>MVTASADRGLGREFSSAIALLYTAVMRGLGSACLACPALTPCPMPLMALGKASVPGRRGSQDARRSSVYVVGNRVVAGANGKSLEFDLWEEARRIAISNCDSISLVVDDLEENQVEMSRQLAMLGENINEVATALQKQRADTVKIEEGTGVGIQFLNILYSKLYEVRCSQHQDILR</sequence>
<reference evidence="1 2" key="1">
    <citation type="submission" date="2024-09" db="EMBL/GenBank/DDBJ databases">
        <title>Chromosome-scale assembly of Riccia sorocarpa.</title>
        <authorList>
            <person name="Paukszto L."/>
        </authorList>
    </citation>
    <scope>NUCLEOTIDE SEQUENCE [LARGE SCALE GENOMIC DNA]</scope>
    <source>
        <strain evidence="1">LP-2024</strain>
        <tissue evidence="1">Aerial parts of the thallus</tissue>
    </source>
</reference>
<name>A0ABD3I2X4_9MARC</name>
<dbReference type="AlphaFoldDB" id="A0ABD3I2X4"/>
<protein>
    <recommendedName>
        <fullName evidence="3">t-SNARE coiled-coil homology domain-containing protein</fullName>
    </recommendedName>
</protein>
<gene>
    <name evidence="1" type="ORF">R1sor_012134</name>
</gene>
<evidence type="ECO:0008006" key="3">
    <source>
        <dbReference type="Google" id="ProtNLM"/>
    </source>
</evidence>